<proteinExistence type="predicted"/>
<evidence type="ECO:0000313" key="1">
    <source>
        <dbReference type="EMBL" id="GAP14192.1"/>
    </source>
</evidence>
<protein>
    <submittedName>
        <fullName evidence="1">Uncharacterized protein</fullName>
    </submittedName>
</protein>
<dbReference type="RefSeq" id="WP_075073477.1">
    <property type="nucleotide sequence ID" value="NZ_DF967972.1"/>
</dbReference>
<reference evidence="1" key="1">
    <citation type="submission" date="2015-07" db="EMBL/GenBank/DDBJ databases">
        <title>Draft Genome Sequences of Anaerolinea thermolimosa IMO-1, Bellilinea caldifistulae GOMI-1, Leptolinea tardivitalis YMTK-2, Levilinea saccharolytica KIBI-1,Longilinea arvoryzae KOME-1, Previously Described as Members of the Anaerolineaceae (Chloroflexi).</title>
        <authorList>
            <person name="Sekiguchi Y."/>
            <person name="Ohashi A."/>
            <person name="Matsuura N."/>
            <person name="Tourlousse M.D."/>
        </authorList>
    </citation>
    <scope>NUCLEOTIDE SEQUENCE [LARGE SCALE GENOMIC DNA]</scope>
    <source>
        <strain evidence="1">KOME-1</strain>
    </source>
</reference>
<keyword evidence="2" id="KW-1185">Reference proteome</keyword>
<dbReference type="OrthoDB" id="164264at2"/>
<sequence>MSIYPPGTALILVAVVTEPRDLEIARLLGWYRIPLRHAPKVVSVDYLAFYQTGGFGEEHHWRVETIAPVRGHEMATRAELLRSEPDHPRAHEEYYKMQLGPLQTLPQPILAGNWRRFTFLYTTGELLKNAHSLIDLVVRSEERNLLWRSLRERALKEGTYQADELPDEAVEPALLALLGDVKGLQEEKGGYEVEENW</sequence>
<accession>A0A0S7BGC8</accession>
<dbReference type="EMBL" id="DF967972">
    <property type="protein sequence ID" value="GAP14192.1"/>
    <property type="molecule type" value="Genomic_DNA"/>
</dbReference>
<dbReference type="AlphaFoldDB" id="A0A0S7BGC8"/>
<dbReference type="STRING" id="360412.LARV_01958"/>
<name>A0A0S7BGC8_9CHLR</name>
<dbReference type="Proteomes" id="UP000055060">
    <property type="component" value="Unassembled WGS sequence"/>
</dbReference>
<gene>
    <name evidence="1" type="ORF">LARV_01958</name>
</gene>
<organism evidence="1">
    <name type="scientific">Longilinea arvoryzae</name>
    <dbReference type="NCBI Taxonomy" id="360412"/>
    <lineage>
        <taxon>Bacteria</taxon>
        <taxon>Bacillati</taxon>
        <taxon>Chloroflexota</taxon>
        <taxon>Anaerolineae</taxon>
        <taxon>Anaerolineales</taxon>
        <taxon>Anaerolineaceae</taxon>
        <taxon>Longilinea</taxon>
    </lineage>
</organism>
<evidence type="ECO:0000313" key="2">
    <source>
        <dbReference type="Proteomes" id="UP000055060"/>
    </source>
</evidence>